<evidence type="ECO:0000313" key="2">
    <source>
        <dbReference type="EMBL" id="GLB40032.1"/>
    </source>
</evidence>
<evidence type="ECO:0000313" key="3">
    <source>
        <dbReference type="Proteomes" id="UP001063166"/>
    </source>
</evidence>
<proteinExistence type="predicted"/>
<feature type="region of interest" description="Disordered" evidence="1">
    <location>
        <begin position="166"/>
        <end position="190"/>
    </location>
</feature>
<protein>
    <submittedName>
        <fullName evidence="2">Thioesterase superfamily protein</fullName>
    </submittedName>
</protein>
<dbReference type="AlphaFoldDB" id="A0A9P3UP74"/>
<dbReference type="Proteomes" id="UP001063166">
    <property type="component" value="Unassembled WGS sequence"/>
</dbReference>
<accession>A0A9P3UP74</accession>
<feature type="compositionally biased region" description="Polar residues" evidence="1">
    <location>
        <begin position="174"/>
        <end position="190"/>
    </location>
</feature>
<gene>
    <name evidence="2" type="ORF">LshimejAT787_0705420</name>
</gene>
<reference evidence="2" key="1">
    <citation type="submission" date="2022-07" db="EMBL/GenBank/DDBJ databases">
        <title>The genome of Lyophyllum shimeji provides insight into the initial evolution of ectomycorrhizal fungal genome.</title>
        <authorList>
            <person name="Kobayashi Y."/>
            <person name="Shibata T."/>
            <person name="Hirakawa H."/>
            <person name="Shigenobu S."/>
            <person name="Nishiyama T."/>
            <person name="Yamada A."/>
            <person name="Hasebe M."/>
            <person name="Kawaguchi M."/>
        </authorList>
    </citation>
    <scope>NUCLEOTIDE SEQUENCE</scope>
    <source>
        <strain evidence="2">AT787</strain>
    </source>
</reference>
<dbReference type="CDD" id="cd03440">
    <property type="entry name" value="hot_dog"/>
    <property type="match status" value="1"/>
</dbReference>
<keyword evidence="3" id="KW-1185">Reference proteome</keyword>
<evidence type="ECO:0000256" key="1">
    <source>
        <dbReference type="SAM" id="MobiDB-lite"/>
    </source>
</evidence>
<dbReference type="OrthoDB" id="2831072at2759"/>
<organism evidence="2 3">
    <name type="scientific">Lyophyllum shimeji</name>
    <name type="common">Hon-shimeji</name>
    <name type="synonym">Tricholoma shimeji</name>
    <dbReference type="NCBI Taxonomy" id="47721"/>
    <lineage>
        <taxon>Eukaryota</taxon>
        <taxon>Fungi</taxon>
        <taxon>Dikarya</taxon>
        <taxon>Basidiomycota</taxon>
        <taxon>Agaricomycotina</taxon>
        <taxon>Agaricomycetes</taxon>
        <taxon>Agaricomycetidae</taxon>
        <taxon>Agaricales</taxon>
        <taxon>Tricholomatineae</taxon>
        <taxon>Lyophyllaceae</taxon>
        <taxon>Lyophyllum</taxon>
    </lineage>
</organism>
<sequence length="190" mass="21625">MYPRIDPQAKPGRQRTDYVKQLNSNTYFSYGVGDEHCFGHKAGKAVRGPGHKTYAEWAGMLHGGCMAYLIDNCCSTPLVVLGDEHLISFTRVHWYTPTHHQYINILRRTGHVFQMRGRRQRFGQNRRVRVFEQNAARNTETVALTARHAVLTPYNSIQANNMCITEIPKPPPQVQNASQTRGHQSSSFIS</sequence>
<dbReference type="Gene3D" id="3.10.129.10">
    <property type="entry name" value="Hotdog Thioesterase"/>
    <property type="match status" value="1"/>
</dbReference>
<comment type="caution">
    <text evidence="2">The sequence shown here is derived from an EMBL/GenBank/DDBJ whole genome shotgun (WGS) entry which is preliminary data.</text>
</comment>
<name>A0A9P3UP74_LYOSH</name>
<dbReference type="EMBL" id="BRPK01000007">
    <property type="protein sequence ID" value="GLB40032.1"/>
    <property type="molecule type" value="Genomic_DNA"/>
</dbReference>